<evidence type="ECO:0000313" key="3">
    <source>
        <dbReference type="Proteomes" id="UP000190162"/>
    </source>
</evidence>
<keyword evidence="1" id="KW-0175">Coiled coil</keyword>
<dbReference type="Proteomes" id="UP000190162">
    <property type="component" value="Unassembled WGS sequence"/>
</dbReference>
<gene>
    <name evidence="2" type="ORF">SAMN02745132_02182</name>
</gene>
<reference evidence="3" key="1">
    <citation type="submission" date="2017-02" db="EMBL/GenBank/DDBJ databases">
        <authorList>
            <person name="Varghese N."/>
            <person name="Submissions S."/>
        </authorList>
    </citation>
    <scope>NUCLEOTIDE SEQUENCE [LARGE SCALE GENOMIC DNA]</scope>
    <source>
        <strain evidence="3">DSM 22720</strain>
    </source>
</reference>
<feature type="coiled-coil region" evidence="1">
    <location>
        <begin position="415"/>
        <end position="449"/>
    </location>
</feature>
<evidence type="ECO:0008006" key="4">
    <source>
        <dbReference type="Google" id="ProtNLM"/>
    </source>
</evidence>
<keyword evidence="3" id="KW-1185">Reference proteome</keyword>
<organism evidence="2 3">
    <name type="scientific">Enterovibrio nigricans DSM 22720</name>
    <dbReference type="NCBI Taxonomy" id="1121868"/>
    <lineage>
        <taxon>Bacteria</taxon>
        <taxon>Pseudomonadati</taxon>
        <taxon>Pseudomonadota</taxon>
        <taxon>Gammaproteobacteria</taxon>
        <taxon>Vibrionales</taxon>
        <taxon>Vibrionaceae</taxon>
        <taxon>Enterovibrio</taxon>
    </lineage>
</organism>
<dbReference type="OrthoDB" id="8107482at2"/>
<protein>
    <recommendedName>
        <fullName evidence="4">AAA domain-containing protein</fullName>
    </recommendedName>
</protein>
<dbReference type="InterPro" id="IPR027417">
    <property type="entry name" value="P-loop_NTPase"/>
</dbReference>
<dbReference type="SUPFAM" id="SSF52540">
    <property type="entry name" value="P-loop containing nucleoside triphosphate hydrolases"/>
    <property type="match status" value="1"/>
</dbReference>
<sequence length="593" mass="67383">MKFRKLQVKLYSIDGMDYGYNIDFSDGLNIVRGDNSSGKSTFVNSLIYSLGMEEIIGSKGNSSLPYALKTRFDLNGEEKKVVESSVFLEFENSAGEVITVNRAIVSNTLDTKLVKIILGKYLTGGDYEAEVKYTFVHDPGSAQDPDKVFFAFLERFLDIDLPNVSDSKGKEAKLYLQSIFSAMIIEQKRGWTDYIANIPYFGISGMREKVTNYILDLDVFRNAKLINDLQIKRNSLINKWSELVTESKLLVENKGYSISGLSRYPVTDFDPKLVSVGDRRDSNIVSIDVVRSDLISEYRKIDNNEKQSDIDEPKSLIENIEKTERRIDDLLVLNSMLGSQIKIDESQVNQYKDGLIEIEKDLKSNKLTRKLVELGADKANLSIAKGKCNTCLQVVDDILLPPDTLAMPMELKENIQHLENQKKMTKSLVDGLERKINADKDKLLSVNRELTECRKNLVSLRKDMKFTSKIKESDIRRKINLETRIDDIKSIEEKISEKLEALVSISIEYKGINGDIQGLGKHKLSNSDWRKVNEFSSSFKSLARSFGYRSADVGEIEIKTETMLPYLKDIELREVEWTSEGLCCLIRLEDMAA</sequence>
<dbReference type="Gene3D" id="3.40.50.300">
    <property type="entry name" value="P-loop containing nucleotide triphosphate hydrolases"/>
    <property type="match status" value="1"/>
</dbReference>
<evidence type="ECO:0000256" key="1">
    <source>
        <dbReference type="SAM" id="Coils"/>
    </source>
</evidence>
<dbReference type="AlphaFoldDB" id="A0A1T4UQC7"/>
<accession>A0A1T4UQC7</accession>
<dbReference type="EMBL" id="FUXU01000023">
    <property type="protein sequence ID" value="SKA54631.1"/>
    <property type="molecule type" value="Genomic_DNA"/>
</dbReference>
<dbReference type="RefSeq" id="WP_078752548.1">
    <property type="nucleotide sequence ID" value="NZ_FUXU01000023.1"/>
</dbReference>
<name>A0A1T4UQC7_9GAMM</name>
<evidence type="ECO:0000313" key="2">
    <source>
        <dbReference type="EMBL" id="SKA54631.1"/>
    </source>
</evidence>
<proteinExistence type="predicted"/>